<evidence type="ECO:0000313" key="3">
    <source>
        <dbReference type="Proteomes" id="UP000274117"/>
    </source>
</evidence>
<reference evidence="2 3" key="2">
    <citation type="submission" date="2018-12" db="EMBL/GenBank/DDBJ databases">
        <title>Whole-genome sequences of fifteen clinical Streptococcus suis strains isolated from pigs between 2006 and 2018.</title>
        <authorList>
            <person name="Stevens M.J.A."/>
            <person name="Cernela N."/>
            <person name="Spoerry Serrano N."/>
            <person name="Schmitt S."/>
            <person name="Schrenzel J."/>
            <person name="Stephan R."/>
        </authorList>
    </citation>
    <scope>NUCLEOTIDE SEQUENCE [LARGE SCALE GENOMIC DNA]</scope>
    <source>
        <strain evidence="2 3">PP422</strain>
    </source>
</reference>
<dbReference type="PROSITE" id="PS51482">
    <property type="entry name" value="DEGV"/>
    <property type="match status" value="1"/>
</dbReference>
<comment type="caution">
    <text evidence="2">The sequence shown here is derived from an EMBL/GenBank/DDBJ whole genome shotgun (WGS) entry which is preliminary data.</text>
</comment>
<organism evidence="2 3">
    <name type="scientific">Streptococcus suis</name>
    <dbReference type="NCBI Taxonomy" id="1307"/>
    <lineage>
        <taxon>Bacteria</taxon>
        <taxon>Bacillati</taxon>
        <taxon>Bacillota</taxon>
        <taxon>Bacilli</taxon>
        <taxon>Lactobacillales</taxon>
        <taxon>Streptococcaceae</taxon>
        <taxon>Streptococcus</taxon>
    </lineage>
</organism>
<dbReference type="GO" id="GO:0008289">
    <property type="term" value="F:lipid binding"/>
    <property type="evidence" value="ECO:0007669"/>
    <property type="project" value="UniProtKB-KW"/>
</dbReference>
<dbReference type="Gene3D" id="3.30.1180.10">
    <property type="match status" value="1"/>
</dbReference>
<dbReference type="SUPFAM" id="SSF82549">
    <property type="entry name" value="DAK1/DegV-like"/>
    <property type="match status" value="1"/>
</dbReference>
<dbReference type="PANTHER" id="PTHR33434">
    <property type="entry name" value="DEGV DOMAIN-CONTAINING PROTEIN DR_1986-RELATED"/>
    <property type="match status" value="1"/>
</dbReference>
<dbReference type="EMBL" id="RSDO01000008">
    <property type="protein sequence ID" value="RRR53000.1"/>
    <property type="molecule type" value="Genomic_DNA"/>
</dbReference>
<dbReference type="NCBIfam" id="TIGR00762">
    <property type="entry name" value="DegV"/>
    <property type="match status" value="1"/>
</dbReference>
<evidence type="ECO:0000313" key="2">
    <source>
        <dbReference type="EMBL" id="RRR53000.1"/>
    </source>
</evidence>
<sequence length="277" mass="29998">MSRIKIVTDSSTTIEPHLLEELGITVVPLSVMIDGVVYSDSDLTEGQFLQLMRNAKSLPKTSQPPVGVFAETFTDLAKDGSQVIAIVLSHALSGTVEAARQGATLSGVDVTVIDSSFTDQAAKFQVVEAARLAQAGASKEEILAAIEQVREKTELYIGVSTLENLVKGGRIGRVQGLLSSLLNIRVIMTMKNHQLEPIVKGRGNKTFKKWLDEFIGQLADKKVAEIGISYAGAADFAQQMKEQLQPYLAKDIAVLETGSIIQTHTGEDAWAILVRYE</sequence>
<dbReference type="Pfam" id="PF02645">
    <property type="entry name" value="DegV"/>
    <property type="match status" value="1"/>
</dbReference>
<reference evidence="2 3" key="1">
    <citation type="submission" date="2018-11" db="EMBL/GenBank/DDBJ databases">
        <authorList>
            <person name="Stevens M.J."/>
            <person name="Cernela N."/>
            <person name="Spoerry Serrano N."/>
            <person name="Schmitt S."/>
            <person name="Schrenzel J."/>
            <person name="Stephan R."/>
        </authorList>
    </citation>
    <scope>NUCLEOTIDE SEQUENCE [LARGE SCALE GENOMIC DNA]</scope>
    <source>
        <strain evidence="2 3">PP422</strain>
    </source>
</reference>
<name>A0A3R8SYI8_STRSU</name>
<dbReference type="InterPro" id="IPR003797">
    <property type="entry name" value="DegV"/>
</dbReference>
<dbReference type="InterPro" id="IPR043168">
    <property type="entry name" value="DegV_C"/>
</dbReference>
<dbReference type="InterPro" id="IPR050270">
    <property type="entry name" value="DegV_domain_contain"/>
</dbReference>
<proteinExistence type="predicted"/>
<evidence type="ECO:0000256" key="1">
    <source>
        <dbReference type="ARBA" id="ARBA00023121"/>
    </source>
</evidence>
<dbReference type="Gene3D" id="3.40.50.10170">
    <property type="match status" value="1"/>
</dbReference>
<dbReference type="PANTHER" id="PTHR33434:SF8">
    <property type="entry name" value="DEGV DOMAIN-CONTAINING PROTEIN SPR1019"/>
    <property type="match status" value="1"/>
</dbReference>
<dbReference type="Proteomes" id="UP000274117">
    <property type="component" value="Unassembled WGS sequence"/>
</dbReference>
<protein>
    <submittedName>
        <fullName evidence="2">DegV family protein</fullName>
    </submittedName>
</protein>
<keyword evidence="1" id="KW-0446">Lipid-binding</keyword>
<gene>
    <name evidence="2" type="ORF">EI998_05800</name>
</gene>
<dbReference type="AlphaFoldDB" id="A0A3R8SYI8"/>
<dbReference type="RefSeq" id="WP_105111914.1">
    <property type="nucleotide sequence ID" value="NZ_POIG01000322.1"/>
</dbReference>
<accession>A0A3R8SYI8</accession>